<evidence type="ECO:0000313" key="6">
    <source>
        <dbReference type="EMBL" id="AEI43936.1"/>
    </source>
</evidence>
<dbReference type="SUPFAM" id="SSF48498">
    <property type="entry name" value="Tetracyclin repressor-like, C-terminal domain"/>
    <property type="match status" value="1"/>
</dbReference>
<dbReference type="EMBL" id="CP002869">
    <property type="protein sequence ID" value="AEI43936.1"/>
    <property type="molecule type" value="Genomic_DNA"/>
</dbReference>
<evidence type="ECO:0000259" key="5">
    <source>
        <dbReference type="PROSITE" id="PS50977"/>
    </source>
</evidence>
<evidence type="ECO:0000256" key="1">
    <source>
        <dbReference type="ARBA" id="ARBA00023015"/>
    </source>
</evidence>
<dbReference type="KEGG" id="pms:KNP414_05412"/>
<keyword evidence="3" id="KW-0804">Transcription</keyword>
<feature type="DNA-binding region" description="H-T-H motif" evidence="4">
    <location>
        <begin position="37"/>
        <end position="56"/>
    </location>
</feature>
<dbReference type="GO" id="GO:0000976">
    <property type="term" value="F:transcription cis-regulatory region binding"/>
    <property type="evidence" value="ECO:0007669"/>
    <property type="project" value="TreeGrafter"/>
</dbReference>
<gene>
    <name evidence="6" type="ordered locus">KNP414_05412</name>
</gene>
<proteinExistence type="predicted"/>
<dbReference type="InterPro" id="IPR001647">
    <property type="entry name" value="HTH_TetR"/>
</dbReference>
<dbReference type="InterPro" id="IPR036271">
    <property type="entry name" value="Tet_transcr_reg_TetR-rel_C_sf"/>
</dbReference>
<keyword evidence="2 4" id="KW-0238">DNA-binding</keyword>
<protein>
    <submittedName>
        <fullName evidence="6">Transcriptional regulator, TetR family</fullName>
    </submittedName>
</protein>
<name>F8FGB6_PAEMK</name>
<dbReference type="GO" id="GO:0003700">
    <property type="term" value="F:DNA-binding transcription factor activity"/>
    <property type="evidence" value="ECO:0007669"/>
    <property type="project" value="TreeGrafter"/>
</dbReference>
<dbReference type="InterPro" id="IPR009057">
    <property type="entry name" value="Homeodomain-like_sf"/>
</dbReference>
<dbReference type="HOGENOM" id="CLU_069356_12_2_9"/>
<dbReference type="Pfam" id="PF00440">
    <property type="entry name" value="TetR_N"/>
    <property type="match status" value="1"/>
</dbReference>
<dbReference type="Gene3D" id="1.10.357.10">
    <property type="entry name" value="Tetracycline Repressor, domain 2"/>
    <property type="match status" value="1"/>
</dbReference>
<organism evidence="6 7">
    <name type="scientific">Paenibacillus mucilaginosus (strain KNP414)</name>
    <dbReference type="NCBI Taxonomy" id="1036673"/>
    <lineage>
        <taxon>Bacteria</taxon>
        <taxon>Bacillati</taxon>
        <taxon>Bacillota</taxon>
        <taxon>Bacilli</taxon>
        <taxon>Bacillales</taxon>
        <taxon>Paenibacillaceae</taxon>
        <taxon>Paenibacillus</taxon>
    </lineage>
</organism>
<reference evidence="6 7" key="2">
    <citation type="journal article" date="2013" name="Genome Announc.">
        <title>Genome Sequence of Growth-Improving Paenibacillus mucilaginosus Strain KNP414.</title>
        <authorList>
            <person name="Lu J.J."/>
            <person name="Wang J.F."/>
            <person name="Hu X.F."/>
        </authorList>
    </citation>
    <scope>NUCLEOTIDE SEQUENCE [LARGE SCALE GENOMIC DNA]</scope>
    <source>
        <strain evidence="6 7">KNP414</strain>
    </source>
</reference>
<dbReference type="PANTHER" id="PTHR30055:SF234">
    <property type="entry name" value="HTH-TYPE TRANSCRIPTIONAL REGULATOR BETI"/>
    <property type="match status" value="1"/>
</dbReference>
<dbReference type="PANTHER" id="PTHR30055">
    <property type="entry name" value="HTH-TYPE TRANSCRIPTIONAL REGULATOR RUTR"/>
    <property type="match status" value="1"/>
</dbReference>
<accession>F8FGB6</accession>
<keyword evidence="1" id="KW-0805">Transcription regulation</keyword>
<evidence type="ECO:0000256" key="2">
    <source>
        <dbReference type="ARBA" id="ARBA00023125"/>
    </source>
</evidence>
<dbReference type="PRINTS" id="PR00455">
    <property type="entry name" value="HTHTETR"/>
</dbReference>
<dbReference type="RefSeq" id="WP_013919089.1">
    <property type="nucleotide sequence ID" value="NC_015690.1"/>
</dbReference>
<feature type="domain" description="HTH tetR-type" evidence="5">
    <location>
        <begin position="14"/>
        <end position="74"/>
    </location>
</feature>
<dbReference type="InterPro" id="IPR050109">
    <property type="entry name" value="HTH-type_TetR-like_transc_reg"/>
</dbReference>
<dbReference type="AlphaFoldDB" id="F8FGB6"/>
<dbReference type="PATRIC" id="fig|1036673.3.peg.5018"/>
<dbReference type="Proteomes" id="UP000006620">
    <property type="component" value="Chromosome"/>
</dbReference>
<evidence type="ECO:0000256" key="3">
    <source>
        <dbReference type="ARBA" id="ARBA00023163"/>
    </source>
</evidence>
<dbReference type="SUPFAM" id="SSF46689">
    <property type="entry name" value="Homeodomain-like"/>
    <property type="match status" value="1"/>
</dbReference>
<evidence type="ECO:0000256" key="4">
    <source>
        <dbReference type="PROSITE-ProRule" id="PRU00335"/>
    </source>
</evidence>
<sequence length="197" mass="21929">MAPLNDEQLHQIRDERREQIRRAGLKVFARRGILGTKMSMIASEAGISHGLVYHYFKSKDELFISLVEEAVVSAAEAVQSIYSIPGTPMEKLRLLTAEILDPGGTEYFLLIHQARTSDGVPEQAKELIATYSMRSFIDTLIPLFTEGQRTGEIVSGNPEDLIASYLSILSGLMVLHAKEGEYRIPETALLLRMLTPP</sequence>
<evidence type="ECO:0000313" key="7">
    <source>
        <dbReference type="Proteomes" id="UP000006620"/>
    </source>
</evidence>
<dbReference type="PROSITE" id="PS50977">
    <property type="entry name" value="HTH_TETR_2"/>
    <property type="match status" value="1"/>
</dbReference>
<reference evidence="7" key="1">
    <citation type="submission" date="2011-06" db="EMBL/GenBank/DDBJ databases">
        <title>Complete genome sequence of Paenibacillus mucilaginosus KNP414.</title>
        <authorList>
            <person name="Wang J."/>
            <person name="Hu S."/>
            <person name="Hu X."/>
            <person name="Zhang B."/>
            <person name="Dong D."/>
            <person name="Zhang S."/>
            <person name="Zhao K."/>
            <person name="Wu D."/>
        </authorList>
    </citation>
    <scope>NUCLEOTIDE SEQUENCE [LARGE SCALE GENOMIC DNA]</scope>
    <source>
        <strain evidence="7">KNP414</strain>
    </source>
</reference>